<dbReference type="PROSITE" id="PS51462">
    <property type="entry name" value="NUDIX"/>
    <property type="match status" value="1"/>
</dbReference>
<comment type="cofactor">
    <cofactor evidence="2">
        <name>Mg(2+)</name>
        <dbReference type="ChEBI" id="CHEBI:18420"/>
    </cofactor>
</comment>
<keyword evidence="9" id="KW-0152">Cholesterol biosynthesis</keyword>
<sequence>MLTVLRSSVMRSMGRSFSSRAASLDNLDAQQQAAMMNENCFLVDETDKIIGKASKKNCHLVNNGELLLHRAFSVFLFNKKGDLLLQKRSPYKITYPNCYTNTCCSHPIAEVAGEENGTEGVKRAAIRRLNYELGIPIESMPLEKFEYITRILYKFSDGTWGEHELDYIFFFKDDVEVDPNPNEIAEVRYIGKNEVDSFVSDIKEPLSPWFRLILKEKLKFWWEHLDNLDAIKDHKNISKF</sequence>
<feature type="domain" description="Nudix hydrolase" evidence="15">
    <location>
        <begin position="67"/>
        <end position="212"/>
    </location>
</feature>
<evidence type="ECO:0000256" key="11">
    <source>
        <dbReference type="ARBA" id="ARBA00022955"/>
    </source>
</evidence>
<evidence type="ECO:0000313" key="16">
    <source>
        <dbReference type="EMBL" id="CAG9860223.1"/>
    </source>
</evidence>
<keyword evidence="9" id="KW-0756">Sterol biosynthesis</keyword>
<comment type="function">
    <text evidence="3">Catalyzes the 1,3-allylic rearrangement of the homoallylic substrate isopentenyl (IPP) to its highly electrophilic allylic isomer, dimethylallyl diphosphate (DMAPP).</text>
</comment>
<keyword evidence="11" id="KW-0752">Steroid biosynthesis</keyword>
<organism evidence="16 17">
    <name type="scientific">Phyllotreta striolata</name>
    <name type="common">Striped flea beetle</name>
    <name type="synonym">Crioceris striolata</name>
    <dbReference type="NCBI Taxonomy" id="444603"/>
    <lineage>
        <taxon>Eukaryota</taxon>
        <taxon>Metazoa</taxon>
        <taxon>Ecdysozoa</taxon>
        <taxon>Arthropoda</taxon>
        <taxon>Hexapoda</taxon>
        <taxon>Insecta</taxon>
        <taxon>Pterygota</taxon>
        <taxon>Neoptera</taxon>
        <taxon>Endopterygota</taxon>
        <taxon>Coleoptera</taxon>
        <taxon>Polyphaga</taxon>
        <taxon>Cucujiformia</taxon>
        <taxon>Chrysomeloidea</taxon>
        <taxon>Chrysomelidae</taxon>
        <taxon>Galerucinae</taxon>
        <taxon>Alticini</taxon>
        <taxon>Phyllotreta</taxon>
    </lineage>
</organism>
<keyword evidence="8" id="KW-0479">Metal-binding</keyword>
<evidence type="ECO:0000256" key="8">
    <source>
        <dbReference type="ARBA" id="ARBA00022723"/>
    </source>
</evidence>
<dbReference type="SUPFAM" id="SSF55811">
    <property type="entry name" value="Nudix"/>
    <property type="match status" value="1"/>
</dbReference>
<keyword evidence="9" id="KW-0753">Steroid metabolism</keyword>
<keyword evidence="14" id="KW-0413">Isomerase</keyword>
<dbReference type="NCBIfam" id="TIGR02150">
    <property type="entry name" value="IPP_isom_1"/>
    <property type="match status" value="1"/>
</dbReference>
<keyword evidence="17" id="KW-1185">Reference proteome</keyword>
<evidence type="ECO:0000256" key="6">
    <source>
        <dbReference type="ARBA" id="ARBA00012057"/>
    </source>
</evidence>
<evidence type="ECO:0000256" key="12">
    <source>
        <dbReference type="ARBA" id="ARBA00023098"/>
    </source>
</evidence>
<dbReference type="AlphaFoldDB" id="A0A9N9TQE2"/>
<comment type="similarity">
    <text evidence="5">Belongs to the IPP isomerase type 1 family.</text>
</comment>
<dbReference type="GO" id="GO:0004452">
    <property type="term" value="F:isopentenyl-diphosphate delta-isomerase activity"/>
    <property type="evidence" value="ECO:0007669"/>
    <property type="project" value="UniProtKB-EC"/>
</dbReference>
<dbReference type="InterPro" id="IPR000086">
    <property type="entry name" value="NUDIX_hydrolase_dom"/>
</dbReference>
<keyword evidence="9" id="KW-1207">Sterol metabolism</keyword>
<dbReference type="GO" id="GO:0009240">
    <property type="term" value="P:isopentenyl diphosphate biosynthetic process"/>
    <property type="evidence" value="ECO:0007669"/>
    <property type="project" value="TreeGrafter"/>
</dbReference>
<evidence type="ECO:0000256" key="2">
    <source>
        <dbReference type="ARBA" id="ARBA00001946"/>
    </source>
</evidence>
<reference evidence="16" key="1">
    <citation type="submission" date="2022-01" db="EMBL/GenBank/DDBJ databases">
        <authorList>
            <person name="King R."/>
        </authorList>
    </citation>
    <scope>NUCLEOTIDE SEQUENCE</scope>
</reference>
<dbReference type="EC" id="5.3.3.2" evidence="6"/>
<dbReference type="CDD" id="cd02885">
    <property type="entry name" value="NUDIX_IPP_Isomerase"/>
    <property type="match status" value="1"/>
</dbReference>
<keyword evidence="7" id="KW-0444">Lipid biosynthesis</keyword>
<dbReference type="Proteomes" id="UP001153712">
    <property type="component" value="Chromosome 3"/>
</dbReference>
<dbReference type="PIRSF" id="PIRSF018427">
    <property type="entry name" value="Isopntndiph_ism"/>
    <property type="match status" value="1"/>
</dbReference>
<keyword evidence="10" id="KW-0460">Magnesium</keyword>
<proteinExistence type="inferred from homology"/>
<comment type="pathway">
    <text evidence="4">Isoprenoid biosynthesis; dimethylallyl diphosphate biosynthesis; dimethylallyl diphosphate from isopentenyl diphosphate: step 1/1.</text>
</comment>
<dbReference type="GO" id="GO:0005737">
    <property type="term" value="C:cytoplasm"/>
    <property type="evidence" value="ECO:0007669"/>
    <property type="project" value="TreeGrafter"/>
</dbReference>
<keyword evidence="12" id="KW-0443">Lipid metabolism</keyword>
<evidence type="ECO:0000256" key="1">
    <source>
        <dbReference type="ARBA" id="ARBA00000374"/>
    </source>
</evidence>
<dbReference type="InterPro" id="IPR011876">
    <property type="entry name" value="IsopentenylPP_isomerase_typ1"/>
</dbReference>
<dbReference type="FunFam" id="3.90.79.10:FF:000012">
    <property type="entry name" value="Isopentenyl-diphosphate Delta-isomerase 1"/>
    <property type="match status" value="1"/>
</dbReference>
<evidence type="ECO:0000256" key="4">
    <source>
        <dbReference type="ARBA" id="ARBA00004826"/>
    </source>
</evidence>
<evidence type="ECO:0000313" key="17">
    <source>
        <dbReference type="Proteomes" id="UP001153712"/>
    </source>
</evidence>
<protein>
    <recommendedName>
        <fullName evidence="6">isopentenyl-diphosphate Delta-isomerase</fullName>
        <ecNumber evidence="6">5.3.3.2</ecNumber>
    </recommendedName>
</protein>
<accession>A0A9N9TQE2</accession>
<dbReference type="OrthoDB" id="510307at2759"/>
<evidence type="ECO:0000256" key="3">
    <source>
        <dbReference type="ARBA" id="ARBA00003951"/>
    </source>
</evidence>
<gene>
    <name evidence="16" type="ORF">PHYEVI_LOCUS6579</name>
</gene>
<evidence type="ECO:0000256" key="7">
    <source>
        <dbReference type="ARBA" id="ARBA00022516"/>
    </source>
</evidence>
<evidence type="ECO:0000256" key="9">
    <source>
        <dbReference type="ARBA" id="ARBA00022778"/>
    </source>
</evidence>
<dbReference type="Gene3D" id="3.90.79.10">
    <property type="entry name" value="Nucleoside Triphosphate Pyrophosphohydrolase"/>
    <property type="match status" value="1"/>
</dbReference>
<evidence type="ECO:0000259" key="15">
    <source>
        <dbReference type="PROSITE" id="PS51462"/>
    </source>
</evidence>
<dbReference type="PANTHER" id="PTHR10885:SF0">
    <property type="entry name" value="ISOPENTENYL-DIPHOSPHATE DELTA-ISOMERASE"/>
    <property type="match status" value="1"/>
</dbReference>
<comment type="catalytic activity">
    <reaction evidence="1">
        <text>isopentenyl diphosphate = dimethylallyl diphosphate</text>
        <dbReference type="Rhea" id="RHEA:23284"/>
        <dbReference type="ChEBI" id="CHEBI:57623"/>
        <dbReference type="ChEBI" id="CHEBI:128769"/>
        <dbReference type="EC" id="5.3.3.2"/>
    </reaction>
</comment>
<dbReference type="Pfam" id="PF00293">
    <property type="entry name" value="NUDIX"/>
    <property type="match status" value="1"/>
</dbReference>
<evidence type="ECO:0000256" key="5">
    <source>
        <dbReference type="ARBA" id="ARBA00007579"/>
    </source>
</evidence>
<dbReference type="PANTHER" id="PTHR10885">
    <property type="entry name" value="ISOPENTENYL-DIPHOSPHATE DELTA-ISOMERASE"/>
    <property type="match status" value="1"/>
</dbReference>
<dbReference type="EMBL" id="OU900096">
    <property type="protein sequence ID" value="CAG9860223.1"/>
    <property type="molecule type" value="Genomic_DNA"/>
</dbReference>
<evidence type="ECO:0000256" key="10">
    <source>
        <dbReference type="ARBA" id="ARBA00022842"/>
    </source>
</evidence>
<evidence type="ECO:0000256" key="14">
    <source>
        <dbReference type="ARBA" id="ARBA00023235"/>
    </source>
</evidence>
<dbReference type="GO" id="GO:0046872">
    <property type="term" value="F:metal ion binding"/>
    <property type="evidence" value="ECO:0007669"/>
    <property type="project" value="UniProtKB-KW"/>
</dbReference>
<dbReference type="GO" id="GO:0006695">
    <property type="term" value="P:cholesterol biosynthetic process"/>
    <property type="evidence" value="ECO:0007669"/>
    <property type="project" value="UniProtKB-KW"/>
</dbReference>
<dbReference type="InterPro" id="IPR015797">
    <property type="entry name" value="NUDIX_hydrolase-like_dom_sf"/>
</dbReference>
<keyword evidence="9" id="KW-0153">Cholesterol metabolism</keyword>
<keyword evidence="13" id="KW-0414">Isoprene biosynthesis</keyword>
<evidence type="ECO:0000256" key="13">
    <source>
        <dbReference type="ARBA" id="ARBA00023229"/>
    </source>
</evidence>
<name>A0A9N9TQE2_PHYSR</name>